<dbReference type="PANTHER" id="PTHR44591">
    <property type="entry name" value="STRESS RESPONSE REGULATOR PROTEIN 1"/>
    <property type="match status" value="1"/>
</dbReference>
<feature type="modified residue" description="4-aspartylphosphate" evidence="3">
    <location>
        <position position="63"/>
    </location>
</feature>
<protein>
    <submittedName>
        <fullName evidence="5">Transcriptional regulatory protein YycF</fullName>
    </submittedName>
</protein>
<reference evidence="5 6" key="1">
    <citation type="submission" date="2019-02" db="EMBL/GenBank/DDBJ databases">
        <title>Deep-cultivation of Planctomycetes and their phenomic and genomic characterization uncovers novel biology.</title>
        <authorList>
            <person name="Wiegand S."/>
            <person name="Jogler M."/>
            <person name="Boedeker C."/>
            <person name="Pinto D."/>
            <person name="Vollmers J."/>
            <person name="Rivas-Marin E."/>
            <person name="Kohn T."/>
            <person name="Peeters S.H."/>
            <person name="Heuer A."/>
            <person name="Rast P."/>
            <person name="Oberbeckmann S."/>
            <person name="Bunk B."/>
            <person name="Jeske O."/>
            <person name="Meyerdierks A."/>
            <person name="Storesund J.E."/>
            <person name="Kallscheuer N."/>
            <person name="Luecker S."/>
            <person name="Lage O.M."/>
            <person name="Pohl T."/>
            <person name="Merkel B.J."/>
            <person name="Hornburger P."/>
            <person name="Mueller R.-W."/>
            <person name="Bruemmer F."/>
            <person name="Labrenz M."/>
            <person name="Spormann A.M."/>
            <person name="Op Den Camp H."/>
            <person name="Overmann J."/>
            <person name="Amann R."/>
            <person name="Jetten M.S.M."/>
            <person name="Mascher T."/>
            <person name="Medema M.H."/>
            <person name="Devos D.P."/>
            <person name="Kaster A.-K."/>
            <person name="Ovreas L."/>
            <person name="Rohde M."/>
            <person name="Galperin M.Y."/>
            <person name="Jogler C."/>
        </authorList>
    </citation>
    <scope>NUCLEOTIDE SEQUENCE [LARGE SCALE GENOMIC DNA]</scope>
    <source>
        <strain evidence="5 6">CA54</strain>
    </source>
</reference>
<comment type="caution">
    <text evidence="5">The sequence shown here is derived from an EMBL/GenBank/DDBJ whole genome shotgun (WGS) entry which is preliminary data.</text>
</comment>
<keyword evidence="2" id="KW-0902">Two-component regulatory system</keyword>
<evidence type="ECO:0000313" key="6">
    <source>
        <dbReference type="Proteomes" id="UP000320735"/>
    </source>
</evidence>
<sequence length="132" mass="14613">MFVAGAVMSDSKKRVLVVDDDNEILDSLEMALGSRGYDVVLAHDGNEGLARVERDSPDLVILDIVMPRRNGFNVLKCLNLMSTLNPRVIMVSGNEDPRHRAFAESSGVDAFVSKPFDVDYVLDLVDQLLTFK</sequence>
<dbReference type="SUPFAM" id="SSF52172">
    <property type="entry name" value="CheY-like"/>
    <property type="match status" value="1"/>
</dbReference>
<keyword evidence="6" id="KW-1185">Reference proteome</keyword>
<dbReference type="AlphaFoldDB" id="A0A5C6BPC3"/>
<accession>A0A5C6BPC3</accession>
<evidence type="ECO:0000313" key="5">
    <source>
        <dbReference type="EMBL" id="TWU13908.1"/>
    </source>
</evidence>
<dbReference type="PANTHER" id="PTHR44591:SF14">
    <property type="entry name" value="PROTEIN PILG"/>
    <property type="match status" value="1"/>
</dbReference>
<dbReference type="SMART" id="SM00448">
    <property type="entry name" value="REC"/>
    <property type="match status" value="1"/>
</dbReference>
<dbReference type="EMBL" id="SJPP01000001">
    <property type="protein sequence ID" value="TWU13908.1"/>
    <property type="molecule type" value="Genomic_DNA"/>
</dbReference>
<proteinExistence type="predicted"/>
<evidence type="ECO:0000256" key="1">
    <source>
        <dbReference type="ARBA" id="ARBA00022553"/>
    </source>
</evidence>
<name>A0A5C6BPC3_9PLAN</name>
<evidence type="ECO:0000259" key="4">
    <source>
        <dbReference type="PROSITE" id="PS50110"/>
    </source>
</evidence>
<gene>
    <name evidence="5" type="primary">yycF</name>
    <name evidence="5" type="ORF">CA54_27500</name>
</gene>
<evidence type="ECO:0000256" key="2">
    <source>
        <dbReference type="ARBA" id="ARBA00023012"/>
    </source>
</evidence>
<dbReference type="Gene3D" id="3.40.50.2300">
    <property type="match status" value="1"/>
</dbReference>
<dbReference type="GO" id="GO:0000160">
    <property type="term" value="P:phosphorelay signal transduction system"/>
    <property type="evidence" value="ECO:0007669"/>
    <property type="project" value="UniProtKB-KW"/>
</dbReference>
<evidence type="ECO:0000256" key="3">
    <source>
        <dbReference type="PROSITE-ProRule" id="PRU00169"/>
    </source>
</evidence>
<dbReference type="InterPro" id="IPR011006">
    <property type="entry name" value="CheY-like_superfamily"/>
</dbReference>
<dbReference type="Pfam" id="PF00072">
    <property type="entry name" value="Response_reg"/>
    <property type="match status" value="1"/>
</dbReference>
<dbReference type="InterPro" id="IPR050595">
    <property type="entry name" value="Bact_response_regulator"/>
</dbReference>
<dbReference type="OrthoDB" id="9790669at2"/>
<dbReference type="PROSITE" id="PS50110">
    <property type="entry name" value="RESPONSE_REGULATORY"/>
    <property type="match status" value="1"/>
</dbReference>
<dbReference type="InterPro" id="IPR001789">
    <property type="entry name" value="Sig_transdc_resp-reg_receiver"/>
</dbReference>
<organism evidence="5 6">
    <name type="scientific">Symmachiella macrocystis</name>
    <dbReference type="NCBI Taxonomy" id="2527985"/>
    <lineage>
        <taxon>Bacteria</taxon>
        <taxon>Pseudomonadati</taxon>
        <taxon>Planctomycetota</taxon>
        <taxon>Planctomycetia</taxon>
        <taxon>Planctomycetales</taxon>
        <taxon>Planctomycetaceae</taxon>
        <taxon>Symmachiella</taxon>
    </lineage>
</organism>
<keyword evidence="1 3" id="KW-0597">Phosphoprotein</keyword>
<dbReference type="Proteomes" id="UP000320735">
    <property type="component" value="Unassembled WGS sequence"/>
</dbReference>
<feature type="domain" description="Response regulatory" evidence="4">
    <location>
        <begin position="14"/>
        <end position="129"/>
    </location>
</feature>